<dbReference type="Pfam" id="PF00083">
    <property type="entry name" value="Sugar_tr"/>
    <property type="match status" value="1"/>
</dbReference>
<gene>
    <name evidence="11" type="ORF">Pmani_029543</name>
</gene>
<dbReference type="EMBL" id="JAWZYT010003505">
    <property type="protein sequence ID" value="KAK4298085.1"/>
    <property type="molecule type" value="Genomic_DNA"/>
</dbReference>
<comment type="similarity">
    <text evidence="7">Belongs to the major facilitator superfamily. Sugar transporter (TC 2.A.1.1) family.</text>
</comment>
<feature type="region of interest" description="Disordered" evidence="8">
    <location>
        <begin position="12"/>
        <end position="42"/>
    </location>
</feature>
<evidence type="ECO:0000256" key="1">
    <source>
        <dbReference type="ARBA" id="ARBA00004651"/>
    </source>
</evidence>
<dbReference type="SUPFAM" id="SSF103473">
    <property type="entry name" value="MFS general substrate transporter"/>
    <property type="match status" value="1"/>
</dbReference>
<feature type="transmembrane region" description="Helical" evidence="9">
    <location>
        <begin position="225"/>
        <end position="246"/>
    </location>
</feature>
<dbReference type="InterPro" id="IPR036259">
    <property type="entry name" value="MFS_trans_sf"/>
</dbReference>
<feature type="transmembrane region" description="Helical" evidence="9">
    <location>
        <begin position="316"/>
        <end position="342"/>
    </location>
</feature>
<evidence type="ECO:0000256" key="5">
    <source>
        <dbReference type="ARBA" id="ARBA00022989"/>
    </source>
</evidence>
<feature type="transmembrane region" description="Helical" evidence="9">
    <location>
        <begin position="381"/>
        <end position="403"/>
    </location>
</feature>
<comment type="subcellular location">
    <subcellularLocation>
        <location evidence="1">Cell membrane</location>
        <topology evidence="1">Multi-pass membrane protein</topology>
    </subcellularLocation>
</comment>
<dbReference type="InterPro" id="IPR045263">
    <property type="entry name" value="GLUT"/>
</dbReference>
<dbReference type="NCBIfam" id="TIGR00879">
    <property type="entry name" value="SP"/>
    <property type="match status" value="1"/>
</dbReference>
<evidence type="ECO:0000256" key="7">
    <source>
        <dbReference type="RuleBase" id="RU003346"/>
    </source>
</evidence>
<dbReference type="PRINTS" id="PR00171">
    <property type="entry name" value="SUGRTRNSPORT"/>
</dbReference>
<keyword evidence="12" id="KW-1185">Reference proteome</keyword>
<dbReference type="Proteomes" id="UP001292094">
    <property type="component" value="Unassembled WGS sequence"/>
</dbReference>
<feature type="transmembrane region" description="Helical" evidence="9">
    <location>
        <begin position="194"/>
        <end position="213"/>
    </location>
</feature>
<dbReference type="PANTHER" id="PTHR23503:SF127">
    <property type="entry name" value="FI08437P-RELATED"/>
    <property type="match status" value="1"/>
</dbReference>
<proteinExistence type="inferred from homology"/>
<dbReference type="PROSITE" id="PS50850">
    <property type="entry name" value="MFS"/>
    <property type="match status" value="1"/>
</dbReference>
<keyword evidence="6 9" id="KW-0472">Membrane</keyword>
<evidence type="ECO:0000256" key="3">
    <source>
        <dbReference type="ARBA" id="ARBA00022475"/>
    </source>
</evidence>
<reference evidence="11" key="1">
    <citation type="submission" date="2023-11" db="EMBL/GenBank/DDBJ databases">
        <title>Genome assemblies of two species of porcelain crab, Petrolisthes cinctipes and Petrolisthes manimaculis (Anomura: Porcellanidae).</title>
        <authorList>
            <person name="Angst P."/>
        </authorList>
    </citation>
    <scope>NUCLEOTIDE SEQUENCE</scope>
    <source>
        <strain evidence="11">PB745_02</strain>
        <tissue evidence="11">Gill</tissue>
    </source>
</reference>
<dbReference type="GO" id="GO:1990539">
    <property type="term" value="P:fructose import across plasma membrane"/>
    <property type="evidence" value="ECO:0007669"/>
    <property type="project" value="UniProtKB-ARBA"/>
</dbReference>
<feature type="transmembrane region" description="Helical" evidence="9">
    <location>
        <begin position="478"/>
        <end position="498"/>
    </location>
</feature>
<feature type="transmembrane region" description="Helical" evidence="9">
    <location>
        <begin position="354"/>
        <end position="374"/>
    </location>
</feature>
<feature type="transmembrane region" description="Helical" evidence="9">
    <location>
        <begin position="162"/>
        <end position="182"/>
    </location>
</feature>
<keyword evidence="4 9" id="KW-0812">Transmembrane</keyword>
<dbReference type="PANTHER" id="PTHR23503">
    <property type="entry name" value="SOLUTE CARRIER FAMILY 2"/>
    <property type="match status" value="1"/>
</dbReference>
<dbReference type="FunFam" id="1.20.1250.20:FF:001511">
    <property type="entry name" value="Solute carrier family 2, facilitated glucose transporter member 5"/>
    <property type="match status" value="1"/>
</dbReference>
<evidence type="ECO:0000256" key="8">
    <source>
        <dbReference type="SAM" id="MobiDB-lite"/>
    </source>
</evidence>
<feature type="transmembrane region" description="Helical" evidence="9">
    <location>
        <begin position="101"/>
        <end position="124"/>
    </location>
</feature>
<evidence type="ECO:0000313" key="12">
    <source>
        <dbReference type="Proteomes" id="UP001292094"/>
    </source>
</evidence>
<feature type="region of interest" description="Disordered" evidence="8">
    <location>
        <begin position="508"/>
        <end position="541"/>
    </location>
</feature>
<accession>A0AAE1TWW6</accession>
<organism evidence="11 12">
    <name type="scientific">Petrolisthes manimaculis</name>
    <dbReference type="NCBI Taxonomy" id="1843537"/>
    <lineage>
        <taxon>Eukaryota</taxon>
        <taxon>Metazoa</taxon>
        <taxon>Ecdysozoa</taxon>
        <taxon>Arthropoda</taxon>
        <taxon>Crustacea</taxon>
        <taxon>Multicrustacea</taxon>
        <taxon>Malacostraca</taxon>
        <taxon>Eumalacostraca</taxon>
        <taxon>Eucarida</taxon>
        <taxon>Decapoda</taxon>
        <taxon>Pleocyemata</taxon>
        <taxon>Anomura</taxon>
        <taxon>Galatheoidea</taxon>
        <taxon>Porcellanidae</taxon>
        <taxon>Petrolisthes</taxon>
    </lineage>
</organism>
<evidence type="ECO:0000256" key="6">
    <source>
        <dbReference type="ARBA" id="ARBA00023136"/>
    </source>
</evidence>
<dbReference type="Gene3D" id="1.20.1250.20">
    <property type="entry name" value="MFS general substrate transporter like domains"/>
    <property type="match status" value="1"/>
</dbReference>
<keyword evidence="3" id="KW-1003">Cell membrane</keyword>
<feature type="transmembrane region" description="Helical" evidence="9">
    <location>
        <begin position="136"/>
        <end position="156"/>
    </location>
</feature>
<keyword evidence="5 9" id="KW-1133">Transmembrane helix</keyword>
<feature type="transmembrane region" description="Helical" evidence="9">
    <location>
        <begin position="409"/>
        <end position="428"/>
    </location>
</feature>
<evidence type="ECO:0000259" key="10">
    <source>
        <dbReference type="PROSITE" id="PS50850"/>
    </source>
</evidence>
<name>A0AAE1TWW6_9EUCA</name>
<protein>
    <recommendedName>
        <fullName evidence="10">Major facilitator superfamily (MFS) profile domain-containing protein</fullName>
    </recommendedName>
</protein>
<sequence>MVDKALLKQESKEPFIQQQQHTTTTTTTTITTTQSLGSERSGGGGLTVWVLWAVTSCLLGSCLPAGYCMGVINTPQEIIRDWVREALQLRYGLELSDGQELSLWGVVVSLFVVGAIIGASLGPLMADRAGRCTSLLLNHLLTVASAFLLLGCRAAGSVEMLIIGRFTSGLFSGVATWLVPLYLCEVGPPEVRGVMGVTLPFGITLGILISQVLGMDILLGTVEMWPYLIGGFLMMVMVALMMHPLLPESPTYCFLVAHNQAKGRAALQRLRGKDSKCAEAEESSLKMLSSLRSSQPETESLGVISMFKSQQYRMPLIITVVLNASQQLSGINAVFYYSTLIFRSAGLDQEQSQAAAIGTGVMNFIMAILAIPLVKFCRRRVLLLVSVIVCVLCQAVLVLSLHLTPSHTGAPYVAIVALVCYVMGYGIGLGPVPFMMATELFAVGPRSVGISVGGTTNWGSNLVVGLTFPLIQELLKEFSFTFFIAFACLVGVFVYRFVPETLSKDTLSSPMTEEQQMSEDEKSSEDGITDIPRTSCEPCPV</sequence>
<evidence type="ECO:0000256" key="9">
    <source>
        <dbReference type="SAM" id="Phobius"/>
    </source>
</evidence>
<dbReference type="InterPro" id="IPR005828">
    <property type="entry name" value="MFS_sugar_transport-like"/>
</dbReference>
<dbReference type="GO" id="GO:0005886">
    <property type="term" value="C:plasma membrane"/>
    <property type="evidence" value="ECO:0007669"/>
    <property type="project" value="UniProtKB-SubCell"/>
</dbReference>
<evidence type="ECO:0000256" key="2">
    <source>
        <dbReference type="ARBA" id="ARBA00022448"/>
    </source>
</evidence>
<evidence type="ECO:0000313" key="11">
    <source>
        <dbReference type="EMBL" id="KAK4298085.1"/>
    </source>
</evidence>
<evidence type="ECO:0000256" key="4">
    <source>
        <dbReference type="ARBA" id="ARBA00022692"/>
    </source>
</evidence>
<feature type="compositionally biased region" description="Low complexity" evidence="8">
    <location>
        <begin position="16"/>
        <end position="39"/>
    </location>
</feature>
<dbReference type="InterPro" id="IPR020846">
    <property type="entry name" value="MFS_dom"/>
</dbReference>
<feature type="transmembrane region" description="Helical" evidence="9">
    <location>
        <begin position="46"/>
        <end position="67"/>
    </location>
</feature>
<comment type="caution">
    <text evidence="11">The sequence shown here is derived from an EMBL/GenBank/DDBJ whole genome shotgun (WGS) entry which is preliminary data.</text>
</comment>
<dbReference type="GO" id="GO:0005353">
    <property type="term" value="F:fructose transmembrane transporter activity"/>
    <property type="evidence" value="ECO:0007669"/>
    <property type="project" value="UniProtKB-ARBA"/>
</dbReference>
<dbReference type="AlphaFoldDB" id="A0AAE1TWW6"/>
<feature type="domain" description="Major facilitator superfamily (MFS) profile" evidence="10">
    <location>
        <begin position="54"/>
        <end position="502"/>
    </location>
</feature>
<keyword evidence="2 7" id="KW-0813">Transport</keyword>
<dbReference type="InterPro" id="IPR003663">
    <property type="entry name" value="Sugar/inositol_transpt"/>
</dbReference>